<dbReference type="SUPFAM" id="SSF57302">
    <property type="entry name" value="Snake toxin-like"/>
    <property type="match status" value="1"/>
</dbReference>
<feature type="transmembrane region" description="Helical" evidence="1">
    <location>
        <begin position="7"/>
        <end position="28"/>
    </location>
</feature>
<keyword evidence="1" id="KW-1133">Transmembrane helix</keyword>
<evidence type="ECO:0000256" key="1">
    <source>
        <dbReference type="SAM" id="Phobius"/>
    </source>
</evidence>
<keyword evidence="1" id="KW-0472">Membrane</keyword>
<dbReference type="EMBL" id="HBIB01031316">
    <property type="protein sequence ID" value="CAE0258056.1"/>
    <property type="molecule type" value="Transcribed_RNA"/>
</dbReference>
<proteinExistence type="predicted"/>
<organism evidence="2">
    <name type="scientific">Palpitomonas bilix</name>
    <dbReference type="NCBI Taxonomy" id="652834"/>
    <lineage>
        <taxon>Eukaryota</taxon>
        <taxon>Eukaryota incertae sedis</taxon>
    </lineage>
</organism>
<dbReference type="InterPro" id="IPR045860">
    <property type="entry name" value="Snake_toxin-like_sf"/>
</dbReference>
<reference evidence="2" key="1">
    <citation type="submission" date="2021-01" db="EMBL/GenBank/DDBJ databases">
        <authorList>
            <person name="Corre E."/>
            <person name="Pelletier E."/>
            <person name="Niang G."/>
            <person name="Scheremetjew M."/>
            <person name="Finn R."/>
            <person name="Kale V."/>
            <person name="Holt S."/>
            <person name="Cochrane G."/>
            <person name="Meng A."/>
            <person name="Brown T."/>
            <person name="Cohen L."/>
        </authorList>
    </citation>
    <scope>NUCLEOTIDE SEQUENCE</scope>
    <source>
        <strain evidence="2">NIES-2562</strain>
    </source>
</reference>
<gene>
    <name evidence="2" type="ORF">PBIL07802_LOCUS20319</name>
</gene>
<keyword evidence="1" id="KW-0812">Transmembrane</keyword>
<sequence length="326" mass="35700">MILQRTLHFWNIFVFIVISMFAVSSRALRCYSGSRSMTCSWDSRYCFVSGSVSGCARSCSGSEVCCSHDYCNDPNVYPTCYVGTSLLGSIKPTKCFGKRGACIMTENEFGQYYGCSNMCEYAGIYGNKNYCCDTFVDGNNCNPPPVLSCFVGSSVSNDIKIQNCSIDQPYCQTVATPQGSVHSCASYCVQSGTLDAITGSTATTCCTSNNCNSPSPHLSCYWGTKYFDTENEYIYSTRCTYENGKYCKTVLSKEERPSRFGKSRTVATYSCASECTPTNSADETTICCSTNHCNNHFDEIETSSGHAIVAYFSVALYALATLLLCL</sequence>
<evidence type="ECO:0000313" key="2">
    <source>
        <dbReference type="EMBL" id="CAE0258056.1"/>
    </source>
</evidence>
<name>A0A7S3DHX5_9EUKA</name>
<accession>A0A7S3DHX5</accession>
<protein>
    <submittedName>
        <fullName evidence="2">Uncharacterized protein</fullName>
    </submittedName>
</protein>
<dbReference type="AlphaFoldDB" id="A0A7S3DHX5"/>